<keyword evidence="2" id="KW-0813">Transport</keyword>
<keyword evidence="3" id="KW-1003">Cell membrane</keyword>
<sequence length="998" mass="107556">MSGDRDDTIPLYHARRERSGREPGHTGPPDERWFPAALGEAVEAGDAGHVMLSGGRTLWVIVGAPADLFVVDSVRHGPWHFVGRAKAGTVILGSARQTRHMLAARPEAGCRLRRVPLSQLAQAQYRHIGGAGSHPGPHDWHTLVQALDHGITLLHDWVESEASGETPIVFGAGPTVRLAANDVARVGNGVMWAMIDSGRIRPAGAGGHREQMAGDVLALTAGDRINAVSDTELTLRRTGELLADGVLWEYLVRHHAEFMITLDRWAERKRRTAEERAKAGRQASEGAMQQAASILRDAALSASRRRQGAAAGDVDTALAICRVVARAIGVTDVRPPPPGSAHSRVDPVTRIAAASRIRTRPVRLADSWWREDAGPLLAYQTEDGCPVALLWRRGGYDIVHPDGRRQRVTEQMSRELCSDAVMFSPPLPHRRIGGVQLLWFGLRGSGMDLARFLLGGLVAFGLGLGIPVLTGEILGEYVPSARTDLVVQVCLALLMTGVVATAFGIVNSVAMLRLEGRLDATLQAAVWDRLLRLPTSFFARYSTGELANAALGINTIRARLTGVAAVVVNATILALVNLVLLIVYSGPLGLVAVALVTVHAAAFAAVTMRHLRWQRRLVDVEYGLSDQAFQTLRGLPKLRMAGAEAHAYARWAAAFSESRELSRKVERGQIIITVINTVSVPAGTFVLFLLLAGPAAQTMSLGDFLTFLMAFTTMLTAMTQVTSAISSTGDVYPIFEKVKPLLAELPEVSEASTIPETLSGDIELVNVSFKYAEQGPIVLDDVTVKINAGEFVAVVGLTGCGKSTLLRLLIGFEKPTSGSVRYDGIDLDQLDLTEVRRQCGVVLQHAQPFAGTIMSNICGTESYSVDEAWAAAVAAGLDQDIKRMPMGMHTLLGEGAPALSGGQRQRLMIAQALIRRPKILFFDEATSALDNETQAIVAESTRRLKATRVVIAHRLSTIAQADRVIVLSAGRIVQTGTPAELMSQRDGLFHRLARSQEI</sequence>
<dbReference type="PANTHER" id="PTHR24221">
    <property type="entry name" value="ATP-BINDING CASSETTE SUB-FAMILY B"/>
    <property type="match status" value="1"/>
</dbReference>
<dbReference type="InterPro" id="IPR003439">
    <property type="entry name" value="ABC_transporter-like_ATP-bd"/>
</dbReference>
<dbReference type="InterPro" id="IPR017871">
    <property type="entry name" value="ABC_transporter-like_CS"/>
</dbReference>
<dbReference type="PROSITE" id="PS50893">
    <property type="entry name" value="ABC_TRANSPORTER_2"/>
    <property type="match status" value="1"/>
</dbReference>
<dbReference type="NCBIfam" id="TIGR03797">
    <property type="entry name" value="NHLM_micro_ABC2"/>
    <property type="match status" value="1"/>
</dbReference>
<dbReference type="EMBL" id="FNCN01000013">
    <property type="protein sequence ID" value="SDH28096.1"/>
    <property type="molecule type" value="Genomic_DNA"/>
</dbReference>
<dbReference type="InterPro" id="IPR011527">
    <property type="entry name" value="ABC1_TM_dom"/>
</dbReference>
<organism evidence="14 15">
    <name type="scientific">Sinosporangium album</name>
    <dbReference type="NCBI Taxonomy" id="504805"/>
    <lineage>
        <taxon>Bacteria</taxon>
        <taxon>Bacillati</taxon>
        <taxon>Actinomycetota</taxon>
        <taxon>Actinomycetes</taxon>
        <taxon>Streptosporangiales</taxon>
        <taxon>Streptosporangiaceae</taxon>
        <taxon>Sinosporangium</taxon>
    </lineage>
</organism>
<keyword evidence="5" id="KW-0547">Nucleotide-binding</keyword>
<dbReference type="FunFam" id="3.40.50.300:FF:000299">
    <property type="entry name" value="ABC transporter ATP-binding protein/permease"/>
    <property type="match status" value="1"/>
</dbReference>
<feature type="transmembrane region" description="Helical" evidence="11">
    <location>
        <begin position="670"/>
        <end position="692"/>
    </location>
</feature>
<feature type="domain" description="ABC transmembrane type-1" evidence="13">
    <location>
        <begin position="453"/>
        <end position="730"/>
    </location>
</feature>
<keyword evidence="6 14" id="KW-0067">ATP-binding</keyword>
<feature type="transmembrane region" description="Helical" evidence="11">
    <location>
        <begin position="704"/>
        <end position="725"/>
    </location>
</feature>
<dbReference type="Pfam" id="PF00005">
    <property type="entry name" value="ABC_tran"/>
    <property type="match status" value="1"/>
</dbReference>
<protein>
    <submittedName>
        <fullName evidence="14">NHLM bacteriocin system ABC transporter, ATP-binding protein</fullName>
    </submittedName>
</protein>
<proteinExistence type="inferred from homology"/>
<feature type="domain" description="ABC transporter" evidence="12">
    <location>
        <begin position="762"/>
        <end position="994"/>
    </location>
</feature>
<evidence type="ECO:0000256" key="5">
    <source>
        <dbReference type="ARBA" id="ARBA00022741"/>
    </source>
</evidence>
<comment type="similarity">
    <text evidence="9">Belongs to the ABC transporter superfamily. Lipid exporter (TC 3.A.1.106) family.</text>
</comment>
<reference evidence="14 15" key="1">
    <citation type="submission" date="2016-10" db="EMBL/GenBank/DDBJ databases">
        <authorList>
            <person name="de Groot N.N."/>
        </authorList>
    </citation>
    <scope>NUCLEOTIDE SEQUENCE [LARGE SCALE GENOMIC DNA]</scope>
    <source>
        <strain evidence="14 15">CPCC 201354</strain>
    </source>
</reference>
<keyword evidence="7 11" id="KW-1133">Transmembrane helix</keyword>
<evidence type="ECO:0000256" key="8">
    <source>
        <dbReference type="ARBA" id="ARBA00023136"/>
    </source>
</evidence>
<evidence type="ECO:0000256" key="6">
    <source>
        <dbReference type="ARBA" id="ARBA00022840"/>
    </source>
</evidence>
<keyword evidence="4 11" id="KW-0812">Transmembrane</keyword>
<dbReference type="AlphaFoldDB" id="A0A1G8B4I0"/>
<evidence type="ECO:0000256" key="4">
    <source>
        <dbReference type="ARBA" id="ARBA00022692"/>
    </source>
</evidence>
<dbReference type="PROSITE" id="PS00211">
    <property type="entry name" value="ABC_TRANSPORTER_1"/>
    <property type="match status" value="1"/>
</dbReference>
<comment type="subcellular location">
    <subcellularLocation>
        <location evidence="1">Cell membrane</location>
        <topology evidence="1">Multi-pass membrane protein</topology>
    </subcellularLocation>
</comment>
<evidence type="ECO:0000313" key="14">
    <source>
        <dbReference type="EMBL" id="SDH28096.1"/>
    </source>
</evidence>
<evidence type="ECO:0000256" key="2">
    <source>
        <dbReference type="ARBA" id="ARBA00022448"/>
    </source>
</evidence>
<evidence type="ECO:0000256" key="3">
    <source>
        <dbReference type="ARBA" id="ARBA00022475"/>
    </source>
</evidence>
<feature type="compositionally biased region" description="Basic and acidic residues" evidence="10">
    <location>
        <begin position="17"/>
        <end position="31"/>
    </location>
</feature>
<dbReference type="InterPro" id="IPR039421">
    <property type="entry name" value="Type_1_exporter"/>
</dbReference>
<dbReference type="InterPro" id="IPR022515">
    <property type="entry name" value="NHPM_micro_ABC2"/>
</dbReference>
<dbReference type="GO" id="GO:0034040">
    <property type="term" value="F:ATPase-coupled lipid transmembrane transporter activity"/>
    <property type="evidence" value="ECO:0007669"/>
    <property type="project" value="TreeGrafter"/>
</dbReference>
<dbReference type="Gene3D" id="3.40.50.300">
    <property type="entry name" value="P-loop containing nucleotide triphosphate hydrolases"/>
    <property type="match status" value="1"/>
</dbReference>
<feature type="transmembrane region" description="Helical" evidence="11">
    <location>
        <begin position="590"/>
        <end position="608"/>
    </location>
</feature>
<gene>
    <name evidence="14" type="ORF">SAMN05421505_113131</name>
</gene>
<feature type="transmembrane region" description="Helical" evidence="11">
    <location>
        <begin position="485"/>
        <end position="506"/>
    </location>
</feature>
<dbReference type="SMART" id="SM00382">
    <property type="entry name" value="AAA"/>
    <property type="match status" value="1"/>
</dbReference>
<evidence type="ECO:0000256" key="11">
    <source>
        <dbReference type="SAM" id="Phobius"/>
    </source>
</evidence>
<dbReference type="GO" id="GO:0005524">
    <property type="term" value="F:ATP binding"/>
    <property type="evidence" value="ECO:0007669"/>
    <property type="project" value="UniProtKB-KW"/>
</dbReference>
<keyword evidence="15" id="KW-1185">Reference proteome</keyword>
<feature type="transmembrane region" description="Helical" evidence="11">
    <location>
        <begin position="452"/>
        <end position="473"/>
    </location>
</feature>
<dbReference type="InterPro" id="IPR003593">
    <property type="entry name" value="AAA+_ATPase"/>
</dbReference>
<feature type="transmembrane region" description="Helical" evidence="11">
    <location>
        <begin position="563"/>
        <end position="584"/>
    </location>
</feature>
<feature type="region of interest" description="Disordered" evidence="10">
    <location>
        <begin position="1"/>
        <end position="31"/>
    </location>
</feature>
<dbReference type="InterPro" id="IPR036640">
    <property type="entry name" value="ABC1_TM_sf"/>
</dbReference>
<evidence type="ECO:0000256" key="1">
    <source>
        <dbReference type="ARBA" id="ARBA00004651"/>
    </source>
</evidence>
<name>A0A1G8B4I0_9ACTN</name>
<evidence type="ECO:0000259" key="13">
    <source>
        <dbReference type="PROSITE" id="PS50929"/>
    </source>
</evidence>
<dbReference type="Proteomes" id="UP000198923">
    <property type="component" value="Unassembled WGS sequence"/>
</dbReference>
<dbReference type="GO" id="GO:0005886">
    <property type="term" value="C:plasma membrane"/>
    <property type="evidence" value="ECO:0007669"/>
    <property type="project" value="UniProtKB-SubCell"/>
</dbReference>
<dbReference type="PROSITE" id="PS50929">
    <property type="entry name" value="ABC_TM1F"/>
    <property type="match status" value="1"/>
</dbReference>
<dbReference type="Gene3D" id="1.20.1560.10">
    <property type="entry name" value="ABC transporter type 1, transmembrane domain"/>
    <property type="match status" value="1"/>
</dbReference>
<evidence type="ECO:0000256" key="10">
    <source>
        <dbReference type="SAM" id="MobiDB-lite"/>
    </source>
</evidence>
<dbReference type="InterPro" id="IPR027417">
    <property type="entry name" value="P-loop_NTPase"/>
</dbReference>
<dbReference type="GO" id="GO:0016887">
    <property type="term" value="F:ATP hydrolysis activity"/>
    <property type="evidence" value="ECO:0007669"/>
    <property type="project" value="InterPro"/>
</dbReference>
<dbReference type="GO" id="GO:0140359">
    <property type="term" value="F:ABC-type transporter activity"/>
    <property type="evidence" value="ECO:0007669"/>
    <property type="project" value="InterPro"/>
</dbReference>
<evidence type="ECO:0000313" key="15">
    <source>
        <dbReference type="Proteomes" id="UP000198923"/>
    </source>
</evidence>
<dbReference type="PANTHER" id="PTHR24221:SF654">
    <property type="entry name" value="ATP-BINDING CASSETTE SUB-FAMILY B MEMBER 6"/>
    <property type="match status" value="1"/>
</dbReference>
<accession>A0A1G8B4I0</accession>
<dbReference type="SUPFAM" id="SSF90123">
    <property type="entry name" value="ABC transporter transmembrane region"/>
    <property type="match status" value="1"/>
</dbReference>
<dbReference type="STRING" id="504805.SAMN05421505_113131"/>
<dbReference type="Pfam" id="PF00664">
    <property type="entry name" value="ABC_membrane"/>
    <property type="match status" value="1"/>
</dbReference>
<evidence type="ECO:0000259" key="12">
    <source>
        <dbReference type="PROSITE" id="PS50893"/>
    </source>
</evidence>
<dbReference type="SUPFAM" id="SSF52540">
    <property type="entry name" value="P-loop containing nucleoside triphosphate hydrolases"/>
    <property type="match status" value="1"/>
</dbReference>
<evidence type="ECO:0000256" key="7">
    <source>
        <dbReference type="ARBA" id="ARBA00022989"/>
    </source>
</evidence>
<evidence type="ECO:0000256" key="9">
    <source>
        <dbReference type="ARBA" id="ARBA00061644"/>
    </source>
</evidence>
<keyword evidence="8 11" id="KW-0472">Membrane</keyword>